<feature type="domain" description="Squalene cyclase C-terminal" evidence="2">
    <location>
        <begin position="9"/>
        <end position="125"/>
    </location>
</feature>
<dbReference type="OrthoDB" id="1717038at2759"/>
<organism evidence="3 4">
    <name type="scientific">Arachis hypogaea</name>
    <name type="common">Peanut</name>
    <dbReference type="NCBI Taxonomy" id="3818"/>
    <lineage>
        <taxon>Eukaryota</taxon>
        <taxon>Viridiplantae</taxon>
        <taxon>Streptophyta</taxon>
        <taxon>Embryophyta</taxon>
        <taxon>Tracheophyta</taxon>
        <taxon>Spermatophyta</taxon>
        <taxon>Magnoliopsida</taxon>
        <taxon>eudicotyledons</taxon>
        <taxon>Gunneridae</taxon>
        <taxon>Pentapetalae</taxon>
        <taxon>rosids</taxon>
        <taxon>fabids</taxon>
        <taxon>Fabales</taxon>
        <taxon>Fabaceae</taxon>
        <taxon>Papilionoideae</taxon>
        <taxon>50 kb inversion clade</taxon>
        <taxon>dalbergioids sensu lato</taxon>
        <taxon>Dalbergieae</taxon>
        <taxon>Pterocarpus clade</taxon>
        <taxon>Arachis</taxon>
    </lineage>
</organism>
<dbReference type="Pfam" id="PF13243">
    <property type="entry name" value="SQHop_cyclase_C"/>
    <property type="match status" value="1"/>
</dbReference>
<evidence type="ECO:0000313" key="4">
    <source>
        <dbReference type="Proteomes" id="UP000289738"/>
    </source>
</evidence>
<dbReference type="PANTHER" id="PTHR11764">
    <property type="entry name" value="TERPENE CYCLASE/MUTASE FAMILY MEMBER"/>
    <property type="match status" value="1"/>
</dbReference>
<dbReference type="PANTHER" id="PTHR11764:SF19">
    <property type="entry name" value="TERPENE CYCLASE_MUTASE FAMILY MEMBER"/>
    <property type="match status" value="1"/>
</dbReference>
<sequence>MVCCGRNYHNNPSLGKACEFLLSKQLPNGGWGENYLSSQNKVYTNLEGNRANLTQPSWALLSLIGAGQAEIDATPIHKGIKLIINSQMEDGDFPQPDATGVFFRETVINYASHRNIPIWAHGEYRSRVLHAS</sequence>
<reference evidence="3 4" key="1">
    <citation type="submission" date="2019-01" db="EMBL/GenBank/DDBJ databases">
        <title>Sequencing of cultivated peanut Arachis hypogaea provides insights into genome evolution and oil improvement.</title>
        <authorList>
            <person name="Chen X."/>
        </authorList>
    </citation>
    <scope>NUCLEOTIDE SEQUENCE [LARGE SCALE GENOMIC DNA]</scope>
    <source>
        <strain evidence="4">cv. Fuhuasheng</strain>
        <tissue evidence="3">Leaves</tissue>
    </source>
</reference>
<dbReference type="Proteomes" id="UP000289738">
    <property type="component" value="Chromosome B01"/>
</dbReference>
<dbReference type="Gene3D" id="1.50.10.20">
    <property type="match status" value="1"/>
</dbReference>
<dbReference type="InterPro" id="IPR032696">
    <property type="entry name" value="SQ_cyclase_C"/>
</dbReference>
<evidence type="ECO:0000256" key="1">
    <source>
        <dbReference type="ARBA" id="ARBA00022737"/>
    </source>
</evidence>
<dbReference type="GO" id="GO:0016104">
    <property type="term" value="P:triterpenoid biosynthetic process"/>
    <property type="evidence" value="ECO:0007669"/>
    <property type="project" value="InterPro"/>
</dbReference>
<comment type="caution">
    <text evidence="3">The sequence shown here is derived from an EMBL/GenBank/DDBJ whole genome shotgun (WGS) entry which is preliminary data.</text>
</comment>
<evidence type="ECO:0000313" key="3">
    <source>
        <dbReference type="EMBL" id="RYR28271.1"/>
    </source>
</evidence>
<dbReference type="GO" id="GO:0031559">
    <property type="term" value="F:oxidosqualene cyclase activity"/>
    <property type="evidence" value="ECO:0007669"/>
    <property type="project" value="UniProtKB-ARBA"/>
</dbReference>
<name>A0A445APB8_ARAHY</name>
<dbReference type="AlphaFoldDB" id="A0A445APB8"/>
<dbReference type="STRING" id="3818.A0A445APB8"/>
<protein>
    <recommendedName>
        <fullName evidence="2">Squalene cyclase C-terminal domain-containing protein</fullName>
    </recommendedName>
</protein>
<keyword evidence="1" id="KW-0677">Repeat</keyword>
<keyword evidence="4" id="KW-1185">Reference proteome</keyword>
<dbReference type="SUPFAM" id="SSF48239">
    <property type="entry name" value="Terpenoid cyclases/Protein prenyltransferases"/>
    <property type="match status" value="1"/>
</dbReference>
<accession>A0A445APB8</accession>
<gene>
    <name evidence="3" type="ORF">Ahy_B01g052387</name>
</gene>
<dbReference type="EMBL" id="SDMP01000011">
    <property type="protein sequence ID" value="RYR28271.1"/>
    <property type="molecule type" value="Genomic_DNA"/>
</dbReference>
<evidence type="ECO:0000259" key="2">
    <source>
        <dbReference type="Pfam" id="PF13243"/>
    </source>
</evidence>
<dbReference type="InterPro" id="IPR018333">
    <property type="entry name" value="Squalene_cyclase"/>
</dbReference>
<dbReference type="InterPro" id="IPR008930">
    <property type="entry name" value="Terpenoid_cyclase/PrenylTrfase"/>
</dbReference>
<proteinExistence type="predicted"/>
<dbReference type="GO" id="GO:0005811">
    <property type="term" value="C:lipid droplet"/>
    <property type="evidence" value="ECO:0007669"/>
    <property type="project" value="InterPro"/>
</dbReference>